<dbReference type="eggNOG" id="ENOG5032DU7">
    <property type="taxonomic scope" value="Bacteria"/>
</dbReference>
<dbReference type="EMBL" id="CP006272">
    <property type="protein sequence ID" value="AGZ43435.1"/>
    <property type="molecule type" value="Genomic_DNA"/>
</dbReference>
<organism evidence="1 2">
    <name type="scientific">Actinoplanes friuliensis DSM 7358</name>
    <dbReference type="NCBI Taxonomy" id="1246995"/>
    <lineage>
        <taxon>Bacteria</taxon>
        <taxon>Bacillati</taxon>
        <taxon>Actinomycetota</taxon>
        <taxon>Actinomycetes</taxon>
        <taxon>Micromonosporales</taxon>
        <taxon>Micromonosporaceae</taxon>
        <taxon>Actinoplanes</taxon>
    </lineage>
</organism>
<evidence type="ECO:0000313" key="1">
    <source>
        <dbReference type="EMBL" id="AGZ43435.1"/>
    </source>
</evidence>
<proteinExistence type="predicted"/>
<dbReference type="Proteomes" id="UP000017746">
    <property type="component" value="Chromosome"/>
</dbReference>
<accession>U5W604</accession>
<dbReference type="RefSeq" id="WP_023364134.1">
    <property type="nucleotide sequence ID" value="NC_022657.1"/>
</dbReference>
<sequence length="226" mass="25111">MRHNSTNRQAYLNLARLDLAEQLWAEVPDHEPDGRVPESAAVDVSSDYGRVTVLGHTIMEKNWDEISAEIDKLSSGEVNARTIKKHLADHIWCTLLVAVIQKVESLSRAVSFVSDGVKRFLQGALVERLGSAFSDGLRTAVAGIVVDKVWFALTKLLEVHFPFLGTDILRALRMLAVFSCPSIERHPEVYEHAVRPLLGDAGALISEDVKAQVSELFDAWGKRQGW</sequence>
<dbReference type="STRING" id="1246995.AFR_25855"/>
<dbReference type="KEGG" id="afs:AFR_25855"/>
<dbReference type="HOGENOM" id="CLU_1222620_0_0_11"/>
<reference evidence="1 2" key="1">
    <citation type="journal article" date="2014" name="J. Biotechnol.">
        <title>Complete genome sequence of the actinobacterium Actinoplanes friuliensis HAG 010964, producer of the lipopeptide antibiotic friulimycin.</title>
        <authorList>
            <person name="Ruckert C."/>
            <person name="Szczepanowski R."/>
            <person name="Albersmeier A."/>
            <person name="Goesmann A."/>
            <person name="Fischer N."/>
            <person name="Steinkamper A."/>
            <person name="Puhler A."/>
            <person name="Biener R."/>
            <person name="Schwartz D."/>
            <person name="Kalinowski J."/>
        </authorList>
    </citation>
    <scope>NUCLEOTIDE SEQUENCE [LARGE SCALE GENOMIC DNA]</scope>
    <source>
        <strain evidence="1 2">DSM 7358</strain>
    </source>
</reference>
<gene>
    <name evidence="1" type="ORF">AFR_25855</name>
</gene>
<name>U5W604_9ACTN</name>
<keyword evidence="2" id="KW-1185">Reference proteome</keyword>
<evidence type="ECO:0000313" key="2">
    <source>
        <dbReference type="Proteomes" id="UP000017746"/>
    </source>
</evidence>
<dbReference type="PATRIC" id="fig|1246995.3.peg.5241"/>
<dbReference type="AlphaFoldDB" id="U5W604"/>
<protein>
    <submittedName>
        <fullName evidence="1">Uncharacterized protein</fullName>
    </submittedName>
</protein>